<reference evidence="2 3" key="1">
    <citation type="journal article" date="2016" name="DNA Res.">
        <title>The draft genome of MD-2 pineapple using hybrid error correction of long reads.</title>
        <authorList>
            <person name="Redwan R.M."/>
            <person name="Saidin A."/>
            <person name="Kumar S.V."/>
        </authorList>
    </citation>
    <scope>NUCLEOTIDE SEQUENCE [LARGE SCALE GENOMIC DNA]</scope>
    <source>
        <strain evidence="3">cv. MD2</strain>
        <tissue evidence="2">Leaf</tissue>
    </source>
</reference>
<feature type="compositionally biased region" description="Basic and acidic residues" evidence="1">
    <location>
        <begin position="201"/>
        <end position="214"/>
    </location>
</feature>
<protein>
    <submittedName>
        <fullName evidence="2">Uncharacterized protein</fullName>
    </submittedName>
</protein>
<dbReference type="Proteomes" id="UP000092600">
    <property type="component" value="Unassembled WGS sequence"/>
</dbReference>
<feature type="region of interest" description="Disordered" evidence="1">
    <location>
        <begin position="174"/>
        <end position="214"/>
    </location>
</feature>
<evidence type="ECO:0000313" key="3">
    <source>
        <dbReference type="Proteomes" id="UP000092600"/>
    </source>
</evidence>
<comment type="caution">
    <text evidence="2">The sequence shown here is derived from an EMBL/GenBank/DDBJ whole genome shotgun (WGS) entry which is preliminary data.</text>
</comment>
<accession>A0A199UYQ1</accession>
<gene>
    <name evidence="2" type="ORF">ACMD2_22227</name>
</gene>
<proteinExistence type="predicted"/>
<name>A0A199UYQ1_ANACO</name>
<feature type="region of interest" description="Disordered" evidence="1">
    <location>
        <begin position="23"/>
        <end position="66"/>
    </location>
</feature>
<feature type="compositionally biased region" description="Gly residues" evidence="1">
    <location>
        <begin position="175"/>
        <end position="187"/>
    </location>
</feature>
<dbReference type="AlphaFoldDB" id="A0A199UYQ1"/>
<feature type="region of interest" description="Disordered" evidence="1">
    <location>
        <begin position="99"/>
        <end position="119"/>
    </location>
</feature>
<sequence>MFTRRHHVRLRISKVRKLGPLEEKAATPATADADLGSLERQGRGRVRSGLRVALDPSRRPRDGHRGKRWLSATRLLAVGRGVGQDHADAAASLTTGLSDAGADAGRIGRSCRRRPGDPAFLRGRATSGRGAGVAAHVDHGVCAAREVAAAPVERDAGGVGPAAELDGGREVAIHGAGGDGGYPGGDVGEADGVRPAVPGRAGDEDAHLHRPERGDGQAVAVVRGDAAAEGDGEHVDAVGHRAVDRREDVGAEAAAGPAHLVGRHAGTGRHAARRAARVAEEVGARDGRARHRGGRVRPVPVLVPRRLELARPVDRPGRGLVAAVEDPGAHDLPLRLKSRPTSHAPFHRAGTGPMPLSLKLGLSGQIPVSSTPTTASWSASTDDHTLLLTSGPMPRNSGLLVVCSSYTVSGSTDTTPGMPLLSSCSASASLSRAAKP</sequence>
<dbReference type="EMBL" id="LSRQ01004247">
    <property type="protein sequence ID" value="OAY69770.1"/>
    <property type="molecule type" value="Genomic_DNA"/>
</dbReference>
<evidence type="ECO:0000256" key="1">
    <source>
        <dbReference type="SAM" id="MobiDB-lite"/>
    </source>
</evidence>
<evidence type="ECO:0000313" key="2">
    <source>
        <dbReference type="EMBL" id="OAY69770.1"/>
    </source>
</evidence>
<organism evidence="2 3">
    <name type="scientific">Ananas comosus</name>
    <name type="common">Pineapple</name>
    <name type="synonym">Ananas ananas</name>
    <dbReference type="NCBI Taxonomy" id="4615"/>
    <lineage>
        <taxon>Eukaryota</taxon>
        <taxon>Viridiplantae</taxon>
        <taxon>Streptophyta</taxon>
        <taxon>Embryophyta</taxon>
        <taxon>Tracheophyta</taxon>
        <taxon>Spermatophyta</taxon>
        <taxon>Magnoliopsida</taxon>
        <taxon>Liliopsida</taxon>
        <taxon>Poales</taxon>
        <taxon>Bromeliaceae</taxon>
        <taxon>Bromelioideae</taxon>
        <taxon>Ananas</taxon>
    </lineage>
</organism>